<dbReference type="PROSITE" id="PS51219">
    <property type="entry name" value="DPCK"/>
    <property type="match status" value="1"/>
</dbReference>
<comment type="caution">
    <text evidence="7">The sequence shown here is derived from an EMBL/GenBank/DDBJ whole genome shotgun (WGS) entry which is preliminary data.</text>
</comment>
<dbReference type="InterPro" id="IPR001977">
    <property type="entry name" value="Depp_CoAkinase"/>
</dbReference>
<dbReference type="InterPro" id="IPR027417">
    <property type="entry name" value="P-loop_NTPase"/>
</dbReference>
<dbReference type="GO" id="GO:0005524">
    <property type="term" value="F:ATP binding"/>
    <property type="evidence" value="ECO:0007669"/>
    <property type="project" value="UniProtKB-UniRule"/>
</dbReference>
<dbReference type="Gene3D" id="3.40.50.300">
    <property type="entry name" value="P-loop containing nucleotide triphosphate hydrolases"/>
    <property type="match status" value="1"/>
</dbReference>
<evidence type="ECO:0000256" key="2">
    <source>
        <dbReference type="ARBA" id="ARBA00022741"/>
    </source>
</evidence>
<evidence type="ECO:0000256" key="1">
    <source>
        <dbReference type="ARBA" id="ARBA00009018"/>
    </source>
</evidence>
<reference evidence="7 8" key="1">
    <citation type="submission" date="2019-06" db="EMBL/GenBank/DDBJ databases">
        <title>Genomic Encyclopedia of Archaeal and Bacterial Type Strains, Phase II (KMG-II): from individual species to whole genera.</title>
        <authorList>
            <person name="Goeker M."/>
        </authorList>
    </citation>
    <scope>NUCLEOTIDE SEQUENCE [LARGE SCALE GENOMIC DNA]</scope>
    <source>
        <strain evidence="7 8">DSM 18423</strain>
    </source>
</reference>
<comment type="function">
    <text evidence="5">Catalyzes the phosphorylation of the 3'-hydroxyl group of dephosphocoenzyme A to form coenzyme A.</text>
</comment>
<keyword evidence="5" id="KW-0963">Cytoplasm</keyword>
<dbReference type="PANTHER" id="PTHR10695">
    <property type="entry name" value="DEPHOSPHO-COA KINASE-RELATED"/>
    <property type="match status" value="1"/>
</dbReference>
<dbReference type="GO" id="GO:0004140">
    <property type="term" value="F:dephospho-CoA kinase activity"/>
    <property type="evidence" value="ECO:0007669"/>
    <property type="project" value="UniProtKB-UniRule"/>
</dbReference>
<comment type="similarity">
    <text evidence="1 5">Belongs to the CoaE family.</text>
</comment>
<keyword evidence="5 7" id="KW-0418">Kinase</keyword>
<sequence>MRQPYRLGLTGSIGMGKSTTAGFFRDMGVPVWDADAAVHRLYGKDGAAVGPVAALCPEALRDAAIDRAELKRWIARDPTALAALESVVHPLVAQDREAFVASLSGPLVVLDIPLLFEVGAQVDGVLVVTAPENVQRARVLERPDVNEAQLDAILARQMPDAEKRARADFVIETTDMDSTRAAVQKLVRRLEAEHA</sequence>
<evidence type="ECO:0000256" key="6">
    <source>
        <dbReference type="NCBIfam" id="TIGR00152"/>
    </source>
</evidence>
<evidence type="ECO:0000256" key="5">
    <source>
        <dbReference type="HAMAP-Rule" id="MF_00376"/>
    </source>
</evidence>
<dbReference type="GO" id="GO:0005737">
    <property type="term" value="C:cytoplasm"/>
    <property type="evidence" value="ECO:0007669"/>
    <property type="project" value="UniProtKB-SubCell"/>
</dbReference>
<dbReference type="CDD" id="cd02022">
    <property type="entry name" value="DPCK"/>
    <property type="match status" value="1"/>
</dbReference>
<comment type="catalytic activity">
    <reaction evidence="5">
        <text>3'-dephospho-CoA + ATP = ADP + CoA + H(+)</text>
        <dbReference type="Rhea" id="RHEA:18245"/>
        <dbReference type="ChEBI" id="CHEBI:15378"/>
        <dbReference type="ChEBI" id="CHEBI:30616"/>
        <dbReference type="ChEBI" id="CHEBI:57287"/>
        <dbReference type="ChEBI" id="CHEBI:57328"/>
        <dbReference type="ChEBI" id="CHEBI:456216"/>
        <dbReference type="EC" id="2.7.1.24"/>
    </reaction>
</comment>
<dbReference type="AlphaFoldDB" id="A0A543KHX0"/>
<dbReference type="SUPFAM" id="SSF52540">
    <property type="entry name" value="P-loop containing nucleoside triphosphate hydrolases"/>
    <property type="match status" value="1"/>
</dbReference>
<dbReference type="Proteomes" id="UP000320582">
    <property type="component" value="Unassembled WGS sequence"/>
</dbReference>
<dbReference type="OrthoDB" id="9812943at2"/>
<keyword evidence="2 5" id="KW-0547">Nucleotide-binding</keyword>
<keyword evidence="8" id="KW-1185">Reference proteome</keyword>
<dbReference type="PANTHER" id="PTHR10695:SF46">
    <property type="entry name" value="BIFUNCTIONAL COENZYME A SYNTHASE-RELATED"/>
    <property type="match status" value="1"/>
</dbReference>
<keyword evidence="3 5" id="KW-0067">ATP-binding</keyword>
<dbReference type="NCBIfam" id="TIGR00152">
    <property type="entry name" value="dephospho-CoA kinase"/>
    <property type="match status" value="1"/>
</dbReference>
<comment type="pathway">
    <text evidence="5">Cofactor biosynthesis; coenzyme A biosynthesis; CoA from (R)-pantothenate: step 5/5.</text>
</comment>
<dbReference type="EMBL" id="VFPT01000001">
    <property type="protein sequence ID" value="TQM94669.1"/>
    <property type="molecule type" value="Genomic_DNA"/>
</dbReference>
<accession>A0A543KHX0</accession>
<dbReference type="Pfam" id="PF01121">
    <property type="entry name" value="CoaE"/>
    <property type="match status" value="1"/>
</dbReference>
<evidence type="ECO:0000256" key="4">
    <source>
        <dbReference type="ARBA" id="ARBA00022993"/>
    </source>
</evidence>
<gene>
    <name evidence="5" type="primary">coaE</name>
    <name evidence="7" type="ORF">BD293_3354</name>
</gene>
<comment type="subcellular location">
    <subcellularLocation>
        <location evidence="5">Cytoplasm</location>
    </subcellularLocation>
</comment>
<keyword evidence="5" id="KW-0808">Transferase</keyword>
<evidence type="ECO:0000256" key="3">
    <source>
        <dbReference type="ARBA" id="ARBA00022840"/>
    </source>
</evidence>
<dbReference type="HAMAP" id="MF_00376">
    <property type="entry name" value="Dephospho_CoA_kinase"/>
    <property type="match status" value="1"/>
</dbReference>
<dbReference type="GO" id="GO:0015937">
    <property type="term" value="P:coenzyme A biosynthetic process"/>
    <property type="evidence" value="ECO:0007669"/>
    <property type="project" value="UniProtKB-UniRule"/>
</dbReference>
<feature type="binding site" evidence="5">
    <location>
        <begin position="14"/>
        <end position="19"/>
    </location>
    <ligand>
        <name>ATP</name>
        <dbReference type="ChEBI" id="CHEBI:30616"/>
    </ligand>
</feature>
<proteinExistence type="inferred from homology"/>
<dbReference type="EC" id="2.7.1.24" evidence="5 6"/>
<dbReference type="UniPathway" id="UPA00241">
    <property type="reaction ID" value="UER00356"/>
</dbReference>
<evidence type="ECO:0000313" key="7">
    <source>
        <dbReference type="EMBL" id="TQM94669.1"/>
    </source>
</evidence>
<name>A0A543KHX0_9RHOB</name>
<protein>
    <recommendedName>
        <fullName evidence="5 6">Dephospho-CoA kinase</fullName>
        <ecNumber evidence="5 6">2.7.1.24</ecNumber>
    </recommendedName>
    <alternativeName>
        <fullName evidence="5">Dephosphocoenzyme A kinase</fullName>
    </alternativeName>
</protein>
<evidence type="ECO:0000313" key="8">
    <source>
        <dbReference type="Proteomes" id="UP000320582"/>
    </source>
</evidence>
<organism evidence="7 8">
    <name type="scientific">Roseinatronobacter monicus</name>
    <dbReference type="NCBI Taxonomy" id="393481"/>
    <lineage>
        <taxon>Bacteria</taxon>
        <taxon>Pseudomonadati</taxon>
        <taxon>Pseudomonadota</taxon>
        <taxon>Alphaproteobacteria</taxon>
        <taxon>Rhodobacterales</taxon>
        <taxon>Paracoccaceae</taxon>
        <taxon>Roseinatronobacter</taxon>
    </lineage>
</organism>
<dbReference type="RefSeq" id="WP_142083570.1">
    <property type="nucleotide sequence ID" value="NZ_VFPT01000001.1"/>
</dbReference>
<keyword evidence="4 5" id="KW-0173">Coenzyme A biosynthesis</keyword>